<gene>
    <name evidence="3" type="ordered locus">bpr_III143</name>
</gene>
<evidence type="ECO:0000313" key="4">
    <source>
        <dbReference type="Proteomes" id="UP000001299"/>
    </source>
</evidence>
<dbReference type="eggNOG" id="COG2050">
    <property type="taxonomic scope" value="Bacteria"/>
</dbReference>
<feature type="domain" description="Thioesterase" evidence="2">
    <location>
        <begin position="48"/>
        <end position="120"/>
    </location>
</feature>
<keyword evidence="4" id="KW-1185">Reference proteome</keyword>
<evidence type="ECO:0000256" key="1">
    <source>
        <dbReference type="ARBA" id="ARBA00022801"/>
    </source>
</evidence>
<protein>
    <submittedName>
        <fullName evidence="3">Thioesterase family protein</fullName>
    </submittedName>
</protein>
<dbReference type="EMBL" id="CP001811">
    <property type="protein sequence ID" value="ADL35829.1"/>
    <property type="molecule type" value="Genomic_DNA"/>
</dbReference>
<evidence type="ECO:0000259" key="2">
    <source>
        <dbReference type="Pfam" id="PF03061"/>
    </source>
</evidence>
<dbReference type="Pfam" id="PF03061">
    <property type="entry name" value="4HBT"/>
    <property type="match status" value="1"/>
</dbReference>
<dbReference type="CDD" id="cd03443">
    <property type="entry name" value="PaaI_thioesterase"/>
    <property type="match status" value="1"/>
</dbReference>
<dbReference type="STRING" id="515622.bpr_III143"/>
<dbReference type="Gene3D" id="3.10.129.10">
    <property type="entry name" value="Hotdog Thioesterase"/>
    <property type="match status" value="1"/>
</dbReference>
<dbReference type="RefSeq" id="WP_013282479.1">
    <property type="nucleotide sequence ID" value="NC_014388.1"/>
</dbReference>
<dbReference type="InterPro" id="IPR052723">
    <property type="entry name" value="Acyl-CoA_thioesterase_PaaI"/>
</dbReference>
<keyword evidence="1" id="KW-0378">Hydrolase</keyword>
<dbReference type="KEGG" id="bpb:bpr_III143"/>
<evidence type="ECO:0000313" key="3">
    <source>
        <dbReference type="EMBL" id="ADL35829.1"/>
    </source>
</evidence>
<reference evidence="3 4" key="1">
    <citation type="journal article" date="2010" name="PLoS ONE">
        <title>The glycobiome of the rumen bacterium Butyrivibrio proteoclasticus B316(T) highlights adaptation to a polysaccharide-rich environment.</title>
        <authorList>
            <person name="Kelly W.J."/>
            <person name="Leahy S.C."/>
            <person name="Altermann E."/>
            <person name="Yeoman C.J."/>
            <person name="Dunne J.C."/>
            <person name="Kong Z."/>
            <person name="Pacheco D.M."/>
            <person name="Li D."/>
            <person name="Noel S.J."/>
            <person name="Moon C.D."/>
            <person name="Cookson A.L."/>
            <person name="Attwood G.T."/>
        </authorList>
    </citation>
    <scope>NUCLEOTIDE SEQUENCE [LARGE SCALE GENOMIC DNA]</scope>
    <source>
        <strain evidence="4">ATCC 51982 / DSM 14932 / B316</strain>
    </source>
</reference>
<dbReference type="InterPro" id="IPR029069">
    <property type="entry name" value="HotDog_dom_sf"/>
</dbReference>
<proteinExistence type="predicted"/>
<dbReference type="SUPFAM" id="SSF54637">
    <property type="entry name" value="Thioesterase/thiol ester dehydrase-isomerase"/>
    <property type="match status" value="1"/>
</dbReference>
<dbReference type="InterPro" id="IPR006683">
    <property type="entry name" value="Thioestr_dom"/>
</dbReference>
<dbReference type="PANTHER" id="PTHR42856:SF1">
    <property type="entry name" value="ACYL-COENZYME A THIOESTERASE PAAI"/>
    <property type="match status" value="1"/>
</dbReference>
<dbReference type="InterPro" id="IPR003736">
    <property type="entry name" value="PAAI_dom"/>
</dbReference>
<dbReference type="GO" id="GO:0016289">
    <property type="term" value="F:acyl-CoA hydrolase activity"/>
    <property type="evidence" value="ECO:0007669"/>
    <property type="project" value="TreeGrafter"/>
</dbReference>
<dbReference type="AlphaFoldDB" id="E0S347"/>
<dbReference type="PANTHER" id="PTHR42856">
    <property type="entry name" value="ACYL-COENZYME A THIOESTERASE PAAI"/>
    <property type="match status" value="1"/>
</dbReference>
<dbReference type="Proteomes" id="UP000001299">
    <property type="component" value="Chromosome 2"/>
</dbReference>
<name>E0S347_BUTPB</name>
<accession>E0S347</accession>
<dbReference type="HOGENOM" id="CLU_089876_11_2_9"/>
<dbReference type="NCBIfam" id="TIGR00369">
    <property type="entry name" value="unchar_dom_1"/>
    <property type="match status" value="1"/>
</dbReference>
<sequence>MGSIEEARDIFSKDLYATELSGIEIDEIGKDYAKCSMKLTDKHKNAYGGVMGGAIYTLADFAFAVASNYEKEQATVSLSSQASFMSATKGSILFAEAKLLKDGKRNNFFEVTVTDDLDKLIAVVSFTGAHV</sequence>
<organism evidence="3 4">
    <name type="scientific">Butyrivibrio proteoclasticus (strain ATCC 51982 / DSM 14932 / B316)</name>
    <name type="common">Clostridium proteoclasticum</name>
    <dbReference type="NCBI Taxonomy" id="515622"/>
    <lineage>
        <taxon>Bacteria</taxon>
        <taxon>Bacillati</taxon>
        <taxon>Bacillota</taxon>
        <taxon>Clostridia</taxon>
        <taxon>Lachnospirales</taxon>
        <taxon>Lachnospiraceae</taxon>
        <taxon>Butyrivibrio</taxon>
    </lineage>
</organism>